<protein>
    <submittedName>
        <fullName evidence="1">Uncharacterized protein</fullName>
    </submittedName>
</protein>
<reference evidence="1" key="1">
    <citation type="journal article" date="2020" name="New Phytol.">
        <title>Comparative genomics reveals dynamic genome evolution in host specialist ectomycorrhizal fungi.</title>
        <authorList>
            <person name="Lofgren L.A."/>
            <person name="Nguyen N.H."/>
            <person name="Vilgalys R."/>
            <person name="Ruytinx J."/>
            <person name="Liao H.L."/>
            <person name="Branco S."/>
            <person name="Kuo A."/>
            <person name="LaButti K."/>
            <person name="Lipzen A."/>
            <person name="Andreopoulos W."/>
            <person name="Pangilinan J."/>
            <person name="Riley R."/>
            <person name="Hundley H."/>
            <person name="Na H."/>
            <person name="Barry K."/>
            <person name="Grigoriev I.V."/>
            <person name="Stajich J.E."/>
            <person name="Kennedy P.G."/>
        </authorList>
    </citation>
    <scope>NUCLEOTIDE SEQUENCE</scope>
    <source>
        <strain evidence="1">S12</strain>
    </source>
</reference>
<dbReference type="GeneID" id="64592696"/>
<evidence type="ECO:0000313" key="2">
    <source>
        <dbReference type="Proteomes" id="UP000719766"/>
    </source>
</evidence>
<dbReference type="EMBL" id="JABBWE010000119">
    <property type="protein sequence ID" value="KAG1785097.1"/>
    <property type="molecule type" value="Genomic_DNA"/>
</dbReference>
<dbReference type="Proteomes" id="UP000719766">
    <property type="component" value="Unassembled WGS sequence"/>
</dbReference>
<dbReference type="AlphaFoldDB" id="A0A9P7ABF4"/>
<keyword evidence="2" id="KW-1185">Reference proteome</keyword>
<organism evidence="1 2">
    <name type="scientific">Suillus plorans</name>
    <dbReference type="NCBI Taxonomy" id="116603"/>
    <lineage>
        <taxon>Eukaryota</taxon>
        <taxon>Fungi</taxon>
        <taxon>Dikarya</taxon>
        <taxon>Basidiomycota</taxon>
        <taxon>Agaricomycotina</taxon>
        <taxon>Agaricomycetes</taxon>
        <taxon>Agaricomycetidae</taxon>
        <taxon>Boletales</taxon>
        <taxon>Suillineae</taxon>
        <taxon>Suillaceae</taxon>
        <taxon>Suillus</taxon>
    </lineage>
</organism>
<sequence length="287" mass="32620">QKKVVLNWVKEFGMRSLPSLGTMKKYQSYLQDLIGDSTKKVMSHSGNMFYINSVARAIAKDYANPLTCLAMQDYPEDDGKRMSQVFNGSKMLFDLPSLPAVQVDRTMYFMDELLQESLGGYFIPKLFFLAAADIPTNTTESCKQSDKGHLCNVYWCSNVYQARFIVSDNEEIIPMSMFVRSFGDIVGSHVCLVLLSLVTIRLKHVIASSVRYVSLSPNPLREKSKGQMVYTVPSIIMDDVSGNILRQWNKRHDIYMSNANLPQEMLEKEFFVQFVSSSPHAPPMELM</sequence>
<dbReference type="OrthoDB" id="2641988at2759"/>
<proteinExistence type="predicted"/>
<gene>
    <name evidence="1" type="ORF">HD556DRAFT_1250464</name>
</gene>
<comment type="caution">
    <text evidence="1">The sequence shown here is derived from an EMBL/GenBank/DDBJ whole genome shotgun (WGS) entry which is preliminary data.</text>
</comment>
<feature type="non-terminal residue" evidence="1">
    <location>
        <position position="287"/>
    </location>
</feature>
<evidence type="ECO:0000313" key="1">
    <source>
        <dbReference type="EMBL" id="KAG1785097.1"/>
    </source>
</evidence>
<dbReference type="RefSeq" id="XP_041152582.1">
    <property type="nucleotide sequence ID" value="XM_041298932.1"/>
</dbReference>
<accession>A0A9P7ABF4</accession>
<name>A0A9P7ABF4_9AGAM</name>